<name>A0ABV6SGF4_AZOPA</name>
<sequence>MHTPPKETIERIKEEIAKQLSYALDNLPALVEDKQAAKVLGVKQNTLAVWRSTGRYRLPFVKVGRMVRYRVSDLAEFMARRTVGHTGEIA</sequence>
<organism evidence="2 3">
    <name type="scientific">Azorhizophilus paspali</name>
    <name type="common">Azotobacter paspali</name>
    <dbReference type="NCBI Taxonomy" id="69963"/>
    <lineage>
        <taxon>Bacteria</taxon>
        <taxon>Pseudomonadati</taxon>
        <taxon>Pseudomonadota</taxon>
        <taxon>Gammaproteobacteria</taxon>
        <taxon>Pseudomonadales</taxon>
        <taxon>Pseudomonadaceae</taxon>
        <taxon>Azorhizophilus</taxon>
    </lineage>
</organism>
<dbReference type="RefSeq" id="WP_376942733.1">
    <property type="nucleotide sequence ID" value="NZ_CP171449.1"/>
</dbReference>
<accession>A0ABV6SGF4</accession>
<evidence type="ECO:0000259" key="1">
    <source>
        <dbReference type="Pfam" id="PF12728"/>
    </source>
</evidence>
<evidence type="ECO:0000313" key="3">
    <source>
        <dbReference type="Proteomes" id="UP001589891"/>
    </source>
</evidence>
<dbReference type="InterPro" id="IPR041657">
    <property type="entry name" value="HTH_17"/>
</dbReference>
<protein>
    <submittedName>
        <fullName evidence="2">Helix-turn-helix domain-containing protein</fullName>
    </submittedName>
</protein>
<evidence type="ECO:0000313" key="2">
    <source>
        <dbReference type="EMBL" id="MFC0708607.1"/>
    </source>
</evidence>
<keyword evidence="3" id="KW-1185">Reference proteome</keyword>
<comment type="caution">
    <text evidence="2">The sequence shown here is derived from an EMBL/GenBank/DDBJ whole genome shotgun (WGS) entry which is preliminary data.</text>
</comment>
<feature type="domain" description="Helix-turn-helix" evidence="1">
    <location>
        <begin position="34"/>
        <end position="81"/>
    </location>
</feature>
<dbReference type="InterPro" id="IPR009061">
    <property type="entry name" value="DNA-bd_dom_put_sf"/>
</dbReference>
<dbReference type="Gene3D" id="1.10.10.10">
    <property type="entry name" value="Winged helix-like DNA-binding domain superfamily/Winged helix DNA-binding domain"/>
    <property type="match status" value="1"/>
</dbReference>
<dbReference type="InterPro" id="IPR036388">
    <property type="entry name" value="WH-like_DNA-bd_sf"/>
</dbReference>
<gene>
    <name evidence="2" type="ORF">ACFFGX_03015</name>
</gene>
<dbReference type="SUPFAM" id="SSF46955">
    <property type="entry name" value="Putative DNA-binding domain"/>
    <property type="match status" value="1"/>
</dbReference>
<dbReference type="Pfam" id="PF12728">
    <property type="entry name" value="HTH_17"/>
    <property type="match status" value="1"/>
</dbReference>
<dbReference type="EMBL" id="JBHLSS010000021">
    <property type="protein sequence ID" value="MFC0708607.1"/>
    <property type="molecule type" value="Genomic_DNA"/>
</dbReference>
<reference evidence="2 3" key="1">
    <citation type="submission" date="2024-09" db="EMBL/GenBank/DDBJ databases">
        <authorList>
            <person name="Sun Q."/>
            <person name="Mori K."/>
        </authorList>
    </citation>
    <scope>NUCLEOTIDE SEQUENCE [LARGE SCALE GENOMIC DNA]</scope>
    <source>
        <strain evidence="2 3">NCAIM B.01794</strain>
    </source>
</reference>
<dbReference type="Proteomes" id="UP001589891">
    <property type="component" value="Unassembled WGS sequence"/>
</dbReference>
<proteinExistence type="predicted"/>